<feature type="chain" id="PRO_5047438623" description="Thioredoxin domain-containing protein" evidence="2">
    <location>
        <begin position="21"/>
        <end position="159"/>
    </location>
</feature>
<dbReference type="PROSITE" id="PS51352">
    <property type="entry name" value="THIOREDOXIN_2"/>
    <property type="match status" value="1"/>
</dbReference>
<dbReference type="RefSeq" id="WP_344672991.1">
    <property type="nucleotide sequence ID" value="NZ_BAAAZI010000004.1"/>
</dbReference>
<evidence type="ECO:0000256" key="2">
    <source>
        <dbReference type="SAM" id="SignalP"/>
    </source>
</evidence>
<reference evidence="5" key="1">
    <citation type="journal article" date="2019" name="Int. J. Syst. Evol. Microbiol.">
        <title>The Global Catalogue of Microorganisms (GCM) 10K type strain sequencing project: providing services to taxonomists for standard genome sequencing and annotation.</title>
        <authorList>
            <consortium name="The Broad Institute Genomics Platform"/>
            <consortium name="The Broad Institute Genome Sequencing Center for Infectious Disease"/>
            <person name="Wu L."/>
            <person name="Ma J."/>
        </authorList>
    </citation>
    <scope>NUCLEOTIDE SEQUENCE [LARGE SCALE GENOMIC DNA]</scope>
    <source>
        <strain evidence="5">JCM 16704</strain>
    </source>
</reference>
<keyword evidence="1 2" id="KW-0732">Signal</keyword>
<dbReference type="Proteomes" id="UP001500101">
    <property type="component" value="Unassembled WGS sequence"/>
</dbReference>
<dbReference type="InterPro" id="IPR051099">
    <property type="entry name" value="AGR/TXD"/>
</dbReference>
<dbReference type="PANTHER" id="PTHR15337:SF11">
    <property type="entry name" value="THIOREDOXIN DOMAIN-CONTAINING PROTEIN"/>
    <property type="match status" value="1"/>
</dbReference>
<gene>
    <name evidence="4" type="ORF">GCM10022216_03850</name>
</gene>
<evidence type="ECO:0000256" key="1">
    <source>
        <dbReference type="ARBA" id="ARBA00022729"/>
    </source>
</evidence>
<feature type="domain" description="Thioredoxin" evidence="3">
    <location>
        <begin position="9"/>
        <end position="159"/>
    </location>
</feature>
<evidence type="ECO:0000259" key="3">
    <source>
        <dbReference type="PROSITE" id="PS51352"/>
    </source>
</evidence>
<feature type="signal peptide" evidence="2">
    <location>
        <begin position="1"/>
        <end position="20"/>
    </location>
</feature>
<keyword evidence="5" id="KW-1185">Reference proteome</keyword>
<evidence type="ECO:0000313" key="5">
    <source>
        <dbReference type="Proteomes" id="UP001500101"/>
    </source>
</evidence>
<dbReference type="Gene3D" id="3.40.30.10">
    <property type="entry name" value="Glutaredoxin"/>
    <property type="match status" value="1"/>
</dbReference>
<comment type="caution">
    <text evidence="4">The sequence shown here is derived from an EMBL/GenBank/DDBJ whole genome shotgun (WGS) entry which is preliminary data.</text>
</comment>
<evidence type="ECO:0000313" key="4">
    <source>
        <dbReference type="EMBL" id="GAA4132594.1"/>
    </source>
</evidence>
<accession>A0ABP7Y8Y2</accession>
<dbReference type="InterPro" id="IPR013766">
    <property type="entry name" value="Thioredoxin_domain"/>
</dbReference>
<dbReference type="EMBL" id="BAAAZI010000004">
    <property type="protein sequence ID" value="GAA4132594.1"/>
    <property type="molecule type" value="Genomic_DNA"/>
</dbReference>
<dbReference type="InterPro" id="IPR012336">
    <property type="entry name" value="Thioredoxin-like_fold"/>
</dbReference>
<sequence length="159" mass="18152">MRLLAFILLLAGLSSSKLCAQTHSKEEILWLSFEQLSDSLAENPKPVLLFIHTDWCAYCKKMLNEGFQDPQVVKKVNADYYAVSLDAETTDTLFFEGQAFTNQVRTKKVGQYHSIAEVFLGKKEKAVFPLTVLLDPDFKVIIRRSNYLSTKEMLNILKI</sequence>
<organism evidence="4 5">
    <name type="scientific">Sphingobacterium kyonggiense</name>
    <dbReference type="NCBI Taxonomy" id="714075"/>
    <lineage>
        <taxon>Bacteria</taxon>
        <taxon>Pseudomonadati</taxon>
        <taxon>Bacteroidota</taxon>
        <taxon>Sphingobacteriia</taxon>
        <taxon>Sphingobacteriales</taxon>
        <taxon>Sphingobacteriaceae</taxon>
        <taxon>Sphingobacterium</taxon>
    </lineage>
</organism>
<protein>
    <recommendedName>
        <fullName evidence="3">Thioredoxin domain-containing protein</fullName>
    </recommendedName>
</protein>
<name>A0ABP7Y8Y2_9SPHI</name>
<dbReference type="InterPro" id="IPR036249">
    <property type="entry name" value="Thioredoxin-like_sf"/>
</dbReference>
<dbReference type="Pfam" id="PF13098">
    <property type="entry name" value="Thioredoxin_2"/>
    <property type="match status" value="1"/>
</dbReference>
<dbReference type="PANTHER" id="PTHR15337">
    <property type="entry name" value="ANTERIOR GRADIENT PROTEIN-RELATED"/>
    <property type="match status" value="1"/>
</dbReference>
<proteinExistence type="predicted"/>
<dbReference type="SUPFAM" id="SSF52833">
    <property type="entry name" value="Thioredoxin-like"/>
    <property type="match status" value="1"/>
</dbReference>